<organism evidence="2">
    <name type="scientific">Arundo donax</name>
    <name type="common">Giant reed</name>
    <name type="synonym">Donax arundinaceus</name>
    <dbReference type="NCBI Taxonomy" id="35708"/>
    <lineage>
        <taxon>Eukaryota</taxon>
        <taxon>Viridiplantae</taxon>
        <taxon>Streptophyta</taxon>
        <taxon>Embryophyta</taxon>
        <taxon>Tracheophyta</taxon>
        <taxon>Spermatophyta</taxon>
        <taxon>Magnoliopsida</taxon>
        <taxon>Liliopsida</taxon>
        <taxon>Poales</taxon>
        <taxon>Poaceae</taxon>
        <taxon>PACMAD clade</taxon>
        <taxon>Arundinoideae</taxon>
        <taxon>Arundineae</taxon>
        <taxon>Arundo</taxon>
    </lineage>
</organism>
<feature type="compositionally biased region" description="Basic residues" evidence="1">
    <location>
        <begin position="9"/>
        <end position="20"/>
    </location>
</feature>
<dbReference type="AlphaFoldDB" id="A0A0A9A5R5"/>
<name>A0A0A9A5R5_ARUDO</name>
<evidence type="ECO:0000256" key="1">
    <source>
        <dbReference type="SAM" id="MobiDB-lite"/>
    </source>
</evidence>
<proteinExistence type="predicted"/>
<protein>
    <submittedName>
        <fullName evidence="2">Uncharacterized protein</fullName>
    </submittedName>
</protein>
<evidence type="ECO:0000313" key="2">
    <source>
        <dbReference type="EMBL" id="JAD42382.1"/>
    </source>
</evidence>
<reference evidence="2" key="1">
    <citation type="submission" date="2014-09" db="EMBL/GenBank/DDBJ databases">
        <authorList>
            <person name="Magalhaes I.L.F."/>
            <person name="Oliveira U."/>
            <person name="Santos F.R."/>
            <person name="Vidigal T.H.D.A."/>
            <person name="Brescovit A.D."/>
            <person name="Santos A.J."/>
        </authorList>
    </citation>
    <scope>NUCLEOTIDE SEQUENCE</scope>
    <source>
        <tissue evidence="2">Shoot tissue taken approximately 20 cm above the soil surface</tissue>
    </source>
</reference>
<accession>A0A0A9A5R5</accession>
<reference evidence="2" key="2">
    <citation type="journal article" date="2015" name="Data Brief">
        <title>Shoot transcriptome of the giant reed, Arundo donax.</title>
        <authorList>
            <person name="Barrero R.A."/>
            <person name="Guerrero F.D."/>
            <person name="Moolhuijzen P."/>
            <person name="Goolsby J.A."/>
            <person name="Tidwell J."/>
            <person name="Bellgard S.E."/>
            <person name="Bellgard M.I."/>
        </authorList>
    </citation>
    <scope>NUCLEOTIDE SEQUENCE</scope>
    <source>
        <tissue evidence="2">Shoot tissue taken approximately 20 cm above the soil surface</tissue>
    </source>
</reference>
<dbReference type="EMBL" id="GBRH01255513">
    <property type="protein sequence ID" value="JAD42382.1"/>
    <property type="molecule type" value="Transcribed_RNA"/>
</dbReference>
<feature type="region of interest" description="Disordered" evidence="1">
    <location>
        <begin position="1"/>
        <end position="28"/>
    </location>
</feature>
<sequence length="58" mass="6811">MQPALPPRRSPKEKFHKRGHSFGSILPSKSKDDELTLFTEMQKHDKDNFLLEPLEDFD</sequence>